<feature type="region of interest" description="Disordered" evidence="1">
    <location>
        <begin position="1"/>
        <end position="22"/>
    </location>
</feature>
<accession>A0AAN8RXB1</accession>
<proteinExistence type="predicted"/>
<evidence type="ECO:0000313" key="3">
    <source>
        <dbReference type="Proteomes" id="UP001372834"/>
    </source>
</evidence>
<comment type="caution">
    <text evidence="2">The sequence shown here is derived from an EMBL/GenBank/DDBJ whole genome shotgun (WGS) entry which is preliminary data.</text>
</comment>
<dbReference type="EMBL" id="JAWJWE010000036">
    <property type="protein sequence ID" value="KAK6629783.1"/>
    <property type="molecule type" value="Genomic_DNA"/>
</dbReference>
<dbReference type="Proteomes" id="UP001372834">
    <property type="component" value="Unassembled WGS sequence"/>
</dbReference>
<protein>
    <submittedName>
        <fullName evidence="2">Uncharacterized protein</fullName>
    </submittedName>
</protein>
<feature type="region of interest" description="Disordered" evidence="1">
    <location>
        <begin position="54"/>
        <end position="92"/>
    </location>
</feature>
<sequence length="92" mass="10062">MNKKGRDVALENNGNAGKDSPQVRRVPWVWSATLQVLGGMGDNLLLNCDGVRQEVEERSNKNGMASGRRSHLEERGKGVKESQRSSIASQNA</sequence>
<gene>
    <name evidence="2" type="ORF">RUM43_003601</name>
</gene>
<evidence type="ECO:0000313" key="2">
    <source>
        <dbReference type="EMBL" id="KAK6629783.1"/>
    </source>
</evidence>
<organism evidence="2 3">
    <name type="scientific">Polyplax serrata</name>
    <name type="common">Common mouse louse</name>
    <dbReference type="NCBI Taxonomy" id="468196"/>
    <lineage>
        <taxon>Eukaryota</taxon>
        <taxon>Metazoa</taxon>
        <taxon>Ecdysozoa</taxon>
        <taxon>Arthropoda</taxon>
        <taxon>Hexapoda</taxon>
        <taxon>Insecta</taxon>
        <taxon>Pterygota</taxon>
        <taxon>Neoptera</taxon>
        <taxon>Paraneoptera</taxon>
        <taxon>Psocodea</taxon>
        <taxon>Troctomorpha</taxon>
        <taxon>Phthiraptera</taxon>
        <taxon>Anoplura</taxon>
        <taxon>Polyplacidae</taxon>
        <taxon>Polyplax</taxon>
    </lineage>
</organism>
<reference evidence="2 3" key="1">
    <citation type="submission" date="2023-10" db="EMBL/GenBank/DDBJ databases">
        <title>Genomes of two closely related lineages of the louse Polyplax serrata with different host specificities.</title>
        <authorList>
            <person name="Martinu J."/>
            <person name="Tarabai H."/>
            <person name="Stefka J."/>
            <person name="Hypsa V."/>
        </authorList>
    </citation>
    <scope>NUCLEOTIDE SEQUENCE [LARGE SCALE GENOMIC DNA]</scope>
    <source>
        <strain evidence="2">HR10_N</strain>
    </source>
</reference>
<dbReference type="AlphaFoldDB" id="A0AAN8RXB1"/>
<name>A0AAN8RXB1_POLSC</name>
<feature type="compositionally biased region" description="Basic and acidic residues" evidence="1">
    <location>
        <begin position="70"/>
        <end position="83"/>
    </location>
</feature>
<evidence type="ECO:0000256" key="1">
    <source>
        <dbReference type="SAM" id="MobiDB-lite"/>
    </source>
</evidence>